<keyword evidence="4" id="KW-0521">NADP</keyword>
<feature type="domain" description="Nitroreductase" evidence="7">
    <location>
        <begin position="15"/>
        <end position="182"/>
    </location>
</feature>
<evidence type="ECO:0000256" key="1">
    <source>
        <dbReference type="ARBA" id="ARBA00022630"/>
    </source>
</evidence>
<dbReference type="NCBIfam" id="TIGR02476">
    <property type="entry name" value="BluB"/>
    <property type="match status" value="1"/>
</dbReference>
<evidence type="ECO:0000259" key="7">
    <source>
        <dbReference type="Pfam" id="PF00881"/>
    </source>
</evidence>
<dbReference type="FunFam" id="3.40.109.10:FF:000013">
    <property type="entry name" value="5,6-dimethylbenzimidazole synthase"/>
    <property type="match status" value="1"/>
</dbReference>
<dbReference type="PANTHER" id="PTHR23026">
    <property type="entry name" value="NADPH NITROREDUCTASE"/>
    <property type="match status" value="1"/>
</dbReference>
<dbReference type="GO" id="GO:0000166">
    <property type="term" value="F:nucleotide binding"/>
    <property type="evidence" value="ECO:0007669"/>
    <property type="project" value="UniProtKB-KW"/>
</dbReference>
<evidence type="ECO:0000256" key="6">
    <source>
        <dbReference type="ARBA" id="ARBA00023027"/>
    </source>
</evidence>
<dbReference type="CDD" id="cd02145">
    <property type="entry name" value="BluB"/>
    <property type="match status" value="1"/>
</dbReference>
<evidence type="ECO:0000313" key="8">
    <source>
        <dbReference type="EMBL" id="VAX08105.1"/>
    </source>
</evidence>
<evidence type="ECO:0000256" key="5">
    <source>
        <dbReference type="ARBA" id="ARBA00023002"/>
    </source>
</evidence>
<reference evidence="8" key="1">
    <citation type="submission" date="2018-06" db="EMBL/GenBank/DDBJ databases">
        <authorList>
            <person name="Zhirakovskaya E."/>
        </authorList>
    </citation>
    <scope>NUCLEOTIDE SEQUENCE</scope>
</reference>
<accession>A0A3B1BP66</accession>
<name>A0A3B1BP66_9ZZZZ</name>
<dbReference type="SUPFAM" id="SSF55469">
    <property type="entry name" value="FMN-dependent nitroreductase-like"/>
    <property type="match status" value="1"/>
</dbReference>
<evidence type="ECO:0000256" key="3">
    <source>
        <dbReference type="ARBA" id="ARBA00022741"/>
    </source>
</evidence>
<dbReference type="EMBL" id="UOFY01000025">
    <property type="protein sequence ID" value="VAX08105.1"/>
    <property type="molecule type" value="Genomic_DNA"/>
</dbReference>
<keyword evidence="5" id="KW-0560">Oxidoreductase</keyword>
<protein>
    <submittedName>
        <fullName evidence="8">Cobalamin biosynthesis protein BluB @ 5,6-dimethylbenzimidazole synthase, flavin destructase family</fullName>
    </submittedName>
</protein>
<keyword evidence="1" id="KW-0285">Flavoprotein</keyword>
<dbReference type="InterPro" id="IPR050627">
    <property type="entry name" value="Nitroreductase/BluB"/>
</dbReference>
<dbReference type="GO" id="GO:0016491">
    <property type="term" value="F:oxidoreductase activity"/>
    <property type="evidence" value="ECO:0007669"/>
    <property type="project" value="UniProtKB-KW"/>
</dbReference>
<dbReference type="InterPro" id="IPR029479">
    <property type="entry name" value="Nitroreductase"/>
</dbReference>
<evidence type="ECO:0000256" key="4">
    <source>
        <dbReference type="ARBA" id="ARBA00022857"/>
    </source>
</evidence>
<dbReference type="InterPro" id="IPR012825">
    <property type="entry name" value="BluB"/>
</dbReference>
<gene>
    <name evidence="8" type="ORF">MNBD_GAMMA25-2323</name>
</gene>
<dbReference type="AlphaFoldDB" id="A0A3B1BP66"/>
<organism evidence="8">
    <name type="scientific">hydrothermal vent metagenome</name>
    <dbReference type="NCBI Taxonomy" id="652676"/>
    <lineage>
        <taxon>unclassified sequences</taxon>
        <taxon>metagenomes</taxon>
        <taxon>ecological metagenomes</taxon>
    </lineage>
</organism>
<dbReference type="Gene3D" id="3.40.109.10">
    <property type="entry name" value="NADH Oxidase"/>
    <property type="match status" value="1"/>
</dbReference>
<evidence type="ECO:0000256" key="2">
    <source>
        <dbReference type="ARBA" id="ARBA00022643"/>
    </source>
</evidence>
<dbReference type="InterPro" id="IPR000415">
    <property type="entry name" value="Nitroreductase-like"/>
</dbReference>
<keyword evidence="6" id="KW-0520">NAD</keyword>
<dbReference type="PANTHER" id="PTHR23026:SF90">
    <property type="entry name" value="IODOTYROSINE DEIODINASE 1"/>
    <property type="match status" value="1"/>
</dbReference>
<proteinExistence type="predicted"/>
<sequence>MIITEQERDAVYKTIYNRRDTRAEFKSDPVPDEVLKRILNAAHHAPSVGFMQPWDFIVIRDNKIKQSIKEGFEQAHHEAAEMFDEQRREKYRSFKLEGIMEAPLGICVTCDRSRTGDVVIGRTANPEMDLYSSVCAVQNLWLAARAENLGLGWVSIIHHDALKEILAIPEHITPVAYLCIGYVSHFHDKPELEKAGWLPRMPVDSLIHYEQWCKS</sequence>
<dbReference type="Pfam" id="PF00881">
    <property type="entry name" value="Nitroreductase"/>
    <property type="match status" value="1"/>
</dbReference>
<keyword evidence="3" id="KW-0547">Nucleotide-binding</keyword>
<keyword evidence="2" id="KW-0288">FMN</keyword>